<name>V2XQV2_MONRO</name>
<protein>
    <recommendedName>
        <fullName evidence="2">Retrotransposon gag domain-containing protein</fullName>
    </recommendedName>
</protein>
<comment type="caution">
    <text evidence="3">The sequence shown here is derived from an EMBL/GenBank/DDBJ whole genome shotgun (WGS) entry which is preliminary data.</text>
</comment>
<feature type="region of interest" description="Disordered" evidence="1">
    <location>
        <begin position="1"/>
        <end position="52"/>
    </location>
</feature>
<feature type="domain" description="Retrotransposon gag" evidence="2">
    <location>
        <begin position="150"/>
        <end position="215"/>
    </location>
</feature>
<dbReference type="EMBL" id="AWSO01002208">
    <property type="protein sequence ID" value="ESK81839.1"/>
    <property type="molecule type" value="Genomic_DNA"/>
</dbReference>
<sequence>MKTSSEPSDEKIENSPDKLTSSSFFSAFEEETTMSEGGSSTPKCSLKEDPKTQSQMMIEVATAVLEEVEKKKKQEKGAKVATPDHFEGDRKETKRFLTEVEIFICMHPTDYDTNEKKCLFLLSYMWRPKTKAWKWIYTSKIFDKGDEDVELTWDELKKQFKKHYLPADLQAEPQLKIEEIKMTDQANNYVNEFCVAADESGYDDQALIHIFCKGLPFSLSDKILNQPQG</sequence>
<dbReference type="KEGG" id="mrr:Moror_9641"/>
<evidence type="ECO:0000259" key="2">
    <source>
        <dbReference type="Pfam" id="PF03732"/>
    </source>
</evidence>
<proteinExistence type="predicted"/>
<evidence type="ECO:0000256" key="1">
    <source>
        <dbReference type="SAM" id="MobiDB-lite"/>
    </source>
</evidence>
<evidence type="ECO:0000313" key="4">
    <source>
        <dbReference type="Proteomes" id="UP000017559"/>
    </source>
</evidence>
<evidence type="ECO:0000313" key="3">
    <source>
        <dbReference type="EMBL" id="ESK81839.1"/>
    </source>
</evidence>
<gene>
    <name evidence="3" type="ORF">Moror_9641</name>
</gene>
<reference evidence="3 4" key="1">
    <citation type="journal article" date="2014" name="BMC Genomics">
        <title>Genome and secretome analysis of the hemibiotrophic fungal pathogen, Moniliophthora roreri, which causes frosty pod rot disease of cacao: mechanisms of the biotrophic and necrotrophic phases.</title>
        <authorList>
            <person name="Meinhardt L.W."/>
            <person name="Costa G.G.L."/>
            <person name="Thomazella D.P.T."/>
            <person name="Teixeira P.J.P.L."/>
            <person name="Carazzolle M.F."/>
            <person name="Schuster S.C."/>
            <person name="Carlson J.E."/>
            <person name="Guiltinan M.J."/>
            <person name="Mieczkowski P."/>
            <person name="Farmer A."/>
            <person name="Ramaraj T."/>
            <person name="Crozier J."/>
            <person name="Davis R.E."/>
            <person name="Shao J."/>
            <person name="Melnick R.L."/>
            <person name="Pereira G.A.G."/>
            <person name="Bailey B.A."/>
        </authorList>
    </citation>
    <scope>NUCLEOTIDE SEQUENCE [LARGE SCALE GENOMIC DNA]</scope>
    <source>
        <strain evidence="3 4">MCA 2997</strain>
    </source>
</reference>
<dbReference type="OrthoDB" id="3253683at2759"/>
<organism evidence="3 4">
    <name type="scientific">Moniliophthora roreri (strain MCA 2997)</name>
    <name type="common">Cocoa frosty pod rot fungus</name>
    <name type="synonym">Crinipellis roreri</name>
    <dbReference type="NCBI Taxonomy" id="1381753"/>
    <lineage>
        <taxon>Eukaryota</taxon>
        <taxon>Fungi</taxon>
        <taxon>Dikarya</taxon>
        <taxon>Basidiomycota</taxon>
        <taxon>Agaricomycotina</taxon>
        <taxon>Agaricomycetes</taxon>
        <taxon>Agaricomycetidae</taxon>
        <taxon>Agaricales</taxon>
        <taxon>Marasmiineae</taxon>
        <taxon>Marasmiaceae</taxon>
        <taxon>Moniliophthora</taxon>
    </lineage>
</organism>
<accession>V2XQV2</accession>
<dbReference type="InterPro" id="IPR005162">
    <property type="entry name" value="Retrotrans_gag_dom"/>
</dbReference>
<dbReference type="AlphaFoldDB" id="V2XQV2"/>
<dbReference type="HOGENOM" id="CLU_000384_30_4_1"/>
<dbReference type="Pfam" id="PF03732">
    <property type="entry name" value="Retrotrans_gag"/>
    <property type="match status" value="1"/>
</dbReference>
<dbReference type="Proteomes" id="UP000017559">
    <property type="component" value="Unassembled WGS sequence"/>
</dbReference>
<keyword evidence="4" id="KW-1185">Reference proteome</keyword>